<dbReference type="PANTHER" id="PTHR30561">
    <property type="entry name" value="SMR FAMILY PROTON-DEPENDENT DRUG EFFLUX TRANSPORTER SUGE"/>
    <property type="match status" value="1"/>
</dbReference>
<dbReference type="AlphaFoldDB" id="A0A6I3LL41"/>
<comment type="subcellular location">
    <subcellularLocation>
        <location evidence="1 8">Cell membrane</location>
        <topology evidence="1 8">Multi-pass membrane protein</topology>
    </subcellularLocation>
</comment>
<keyword evidence="4 8" id="KW-0812">Transmembrane</keyword>
<dbReference type="InterPro" id="IPR037185">
    <property type="entry name" value="EmrE-like"/>
</dbReference>
<comment type="caution">
    <text evidence="10">The sequence shown here is derived from an EMBL/GenBank/DDBJ whole genome shotgun (WGS) entry which is preliminary data.</text>
</comment>
<feature type="transmembrane region" description="Helical" evidence="9">
    <location>
        <begin position="58"/>
        <end position="79"/>
    </location>
</feature>
<proteinExistence type="inferred from homology"/>
<dbReference type="GO" id="GO:0031460">
    <property type="term" value="P:glycine betaine transport"/>
    <property type="evidence" value="ECO:0007669"/>
    <property type="project" value="TreeGrafter"/>
</dbReference>
<evidence type="ECO:0000256" key="3">
    <source>
        <dbReference type="ARBA" id="ARBA00022475"/>
    </source>
</evidence>
<evidence type="ECO:0000256" key="6">
    <source>
        <dbReference type="ARBA" id="ARBA00023136"/>
    </source>
</evidence>
<evidence type="ECO:0000256" key="8">
    <source>
        <dbReference type="RuleBase" id="RU003942"/>
    </source>
</evidence>
<dbReference type="FunFam" id="1.10.3730.20:FF:000001">
    <property type="entry name" value="Quaternary ammonium compound resistance transporter SugE"/>
    <property type="match status" value="1"/>
</dbReference>
<reference evidence="10 11" key="1">
    <citation type="submission" date="2019-11" db="EMBL/GenBank/DDBJ databases">
        <title>Genome of Strain BIT-d1.</title>
        <authorList>
            <person name="Yang Y."/>
        </authorList>
    </citation>
    <scope>NUCLEOTIDE SEQUENCE [LARGE SCALE GENOMIC DNA]</scope>
    <source>
        <strain evidence="10 11">BIT-d1</strain>
    </source>
</reference>
<evidence type="ECO:0000313" key="11">
    <source>
        <dbReference type="Proteomes" id="UP000438760"/>
    </source>
</evidence>
<dbReference type="SUPFAM" id="SSF103481">
    <property type="entry name" value="Multidrug resistance efflux transporter EmrE"/>
    <property type="match status" value="1"/>
</dbReference>
<keyword evidence="3" id="KW-1003">Cell membrane</keyword>
<organism evidence="10 11">
    <name type="scientific">Myroides albus</name>
    <dbReference type="NCBI Taxonomy" id="2562892"/>
    <lineage>
        <taxon>Bacteria</taxon>
        <taxon>Pseudomonadati</taxon>
        <taxon>Bacteroidota</taxon>
        <taxon>Flavobacteriia</taxon>
        <taxon>Flavobacteriales</taxon>
        <taxon>Flavobacteriaceae</taxon>
        <taxon>Myroides</taxon>
    </lineage>
</organism>
<keyword evidence="5 9" id="KW-1133">Transmembrane helix</keyword>
<gene>
    <name evidence="10" type="ORF">GJV76_08850</name>
</gene>
<sequence>MKDYLFLFVAIVFEVIATSALKATHEFTKFWPSVLTLLGYVIAFYFLSLTLKTVPIGIAYALWSGIGIVLVSLLSVFLYNQKLDTAAILGISCIVLGVVIINLFSKSGTH</sequence>
<evidence type="ECO:0000256" key="7">
    <source>
        <dbReference type="ARBA" id="ARBA00038032"/>
    </source>
</evidence>
<dbReference type="OrthoDB" id="21828at2"/>
<keyword evidence="2" id="KW-0813">Transport</keyword>
<evidence type="ECO:0000256" key="4">
    <source>
        <dbReference type="ARBA" id="ARBA00022692"/>
    </source>
</evidence>
<dbReference type="PANTHER" id="PTHR30561:SF1">
    <property type="entry name" value="MULTIDRUG TRANSPORTER EMRE"/>
    <property type="match status" value="1"/>
</dbReference>
<evidence type="ECO:0000313" key="10">
    <source>
        <dbReference type="EMBL" id="MTG98236.1"/>
    </source>
</evidence>
<dbReference type="GO" id="GO:0015199">
    <property type="term" value="F:amino-acid betaine transmembrane transporter activity"/>
    <property type="evidence" value="ECO:0007669"/>
    <property type="project" value="TreeGrafter"/>
</dbReference>
<feature type="transmembrane region" description="Helical" evidence="9">
    <location>
        <begin position="30"/>
        <end position="51"/>
    </location>
</feature>
<dbReference type="GO" id="GO:0005886">
    <property type="term" value="C:plasma membrane"/>
    <property type="evidence" value="ECO:0007669"/>
    <property type="project" value="UniProtKB-SubCell"/>
</dbReference>
<dbReference type="EMBL" id="WMJX01000016">
    <property type="protein sequence ID" value="MTG98236.1"/>
    <property type="molecule type" value="Genomic_DNA"/>
</dbReference>
<keyword evidence="6 9" id="KW-0472">Membrane</keyword>
<evidence type="ECO:0000256" key="2">
    <source>
        <dbReference type="ARBA" id="ARBA00022448"/>
    </source>
</evidence>
<protein>
    <submittedName>
        <fullName evidence="10">EamA family transporter</fullName>
    </submittedName>
</protein>
<dbReference type="InterPro" id="IPR000390">
    <property type="entry name" value="Small_drug/metabolite_transptr"/>
</dbReference>
<dbReference type="Gene3D" id="1.10.3730.20">
    <property type="match status" value="1"/>
</dbReference>
<evidence type="ECO:0000256" key="9">
    <source>
        <dbReference type="SAM" id="Phobius"/>
    </source>
</evidence>
<dbReference type="GO" id="GO:0015297">
    <property type="term" value="F:antiporter activity"/>
    <property type="evidence" value="ECO:0007669"/>
    <property type="project" value="TreeGrafter"/>
</dbReference>
<comment type="similarity">
    <text evidence="7 8">Belongs to the drug/metabolite transporter (DMT) superfamily. Small multidrug resistance (SMR) (TC 2.A.7.1) family.</text>
</comment>
<dbReference type="Proteomes" id="UP000438760">
    <property type="component" value="Unassembled WGS sequence"/>
</dbReference>
<accession>A0A6I3LL41</accession>
<dbReference type="Pfam" id="PF00893">
    <property type="entry name" value="Multi_Drug_Res"/>
    <property type="match status" value="1"/>
</dbReference>
<dbReference type="RefSeq" id="WP_155092266.1">
    <property type="nucleotide sequence ID" value="NZ_CP102754.1"/>
</dbReference>
<evidence type="ECO:0000256" key="1">
    <source>
        <dbReference type="ARBA" id="ARBA00004651"/>
    </source>
</evidence>
<dbReference type="GO" id="GO:1990961">
    <property type="term" value="P:xenobiotic detoxification by transmembrane export across the plasma membrane"/>
    <property type="evidence" value="ECO:0007669"/>
    <property type="project" value="UniProtKB-ARBA"/>
</dbReference>
<name>A0A6I3LL41_9FLAO</name>
<keyword evidence="11" id="KW-1185">Reference proteome</keyword>
<dbReference type="GO" id="GO:0015220">
    <property type="term" value="F:choline transmembrane transporter activity"/>
    <property type="evidence" value="ECO:0007669"/>
    <property type="project" value="TreeGrafter"/>
</dbReference>
<feature type="transmembrane region" description="Helical" evidence="9">
    <location>
        <begin position="85"/>
        <end position="104"/>
    </location>
</feature>
<dbReference type="InterPro" id="IPR045324">
    <property type="entry name" value="Small_multidrug_res"/>
</dbReference>
<evidence type="ECO:0000256" key="5">
    <source>
        <dbReference type="ARBA" id="ARBA00022989"/>
    </source>
</evidence>